<accession>A0A9W7DI40</accession>
<gene>
    <name evidence="2" type="ORF">Amon01_000663900</name>
</gene>
<feature type="region of interest" description="Disordered" evidence="1">
    <location>
        <begin position="224"/>
        <end position="247"/>
    </location>
</feature>
<dbReference type="InterPro" id="IPR038136">
    <property type="entry name" value="CofD-like_dom_sf"/>
</dbReference>
<dbReference type="Gene3D" id="3.40.50.10680">
    <property type="entry name" value="CofD-like domains"/>
    <property type="match status" value="1"/>
</dbReference>
<sequence length="452" mass="50372">MVNIAILSGGTATNSILDIFHQLSTTSLIIDDNNTSPPSQNKHDQNQQSFIAHILPISDNGGSTSEIIRVLGGCSVGDLRSRITRLIPLSNPGLKELLSHRLPMDPQLAKFEWNCIVDGSHELWSNIDPPTKEIVRSFLIHVHTELLKRSRNSTKNFRFELASVGNLFLTGARLFCGSLDSAIELMLRICNVDTTIKVLPCLNTNFTYHISALLEDGSIITGQSQISHPSPKNIKKNTNGTADPRKELNNNLDLKQVNDAMTVVRIDSSTQYPPPITATPSASPPSSPGPSFPSSEYFSVTTNRSSTYRQVLSSKFLNYSSSSINDEELRGKKIVSQHVLYGSTITPLTSVDMQIDDKKEVELSDDDTDSDDENEFALPSYTHPELKKSQLHFDKDVNAPLPAPVDRIFYISPYGEEIYPLAQSRVIKCLTNSDLIIYSIELEFHQKRKFYY</sequence>
<dbReference type="PANTHER" id="PTHR31240:SF0">
    <property type="entry name" value="MATERNAL EFFECT EMBRYO ARREST 18"/>
    <property type="match status" value="1"/>
</dbReference>
<protein>
    <submittedName>
        <fullName evidence="2">Unnamed protein product</fullName>
    </submittedName>
</protein>
<dbReference type="Pfam" id="PF01933">
    <property type="entry name" value="CofD"/>
    <property type="match status" value="1"/>
</dbReference>
<evidence type="ECO:0000256" key="1">
    <source>
        <dbReference type="SAM" id="MobiDB-lite"/>
    </source>
</evidence>
<feature type="compositionally biased region" description="Polar residues" evidence="1">
    <location>
        <begin position="224"/>
        <end position="241"/>
    </location>
</feature>
<dbReference type="SUPFAM" id="SSF142338">
    <property type="entry name" value="CofD-like"/>
    <property type="match status" value="1"/>
</dbReference>
<organism evidence="2 3">
    <name type="scientific">Ambrosiozyma monospora</name>
    <name type="common">Yeast</name>
    <name type="synonym">Endomycopsis monosporus</name>
    <dbReference type="NCBI Taxonomy" id="43982"/>
    <lineage>
        <taxon>Eukaryota</taxon>
        <taxon>Fungi</taxon>
        <taxon>Dikarya</taxon>
        <taxon>Ascomycota</taxon>
        <taxon>Saccharomycotina</taxon>
        <taxon>Pichiomycetes</taxon>
        <taxon>Pichiales</taxon>
        <taxon>Pichiaceae</taxon>
        <taxon>Ambrosiozyma</taxon>
    </lineage>
</organism>
<dbReference type="EMBL" id="BSXU01004356">
    <property type="protein sequence ID" value="GMG43191.1"/>
    <property type="molecule type" value="Genomic_DNA"/>
</dbReference>
<feature type="region of interest" description="Disordered" evidence="1">
    <location>
        <begin position="270"/>
        <end position="295"/>
    </location>
</feature>
<dbReference type="InterPro" id="IPR002882">
    <property type="entry name" value="CofD"/>
</dbReference>
<keyword evidence="3" id="KW-1185">Reference proteome</keyword>
<dbReference type="AlphaFoldDB" id="A0A9W7DI40"/>
<feature type="compositionally biased region" description="Pro residues" evidence="1">
    <location>
        <begin position="272"/>
        <end position="291"/>
    </location>
</feature>
<proteinExistence type="predicted"/>
<dbReference type="GO" id="GO:0043743">
    <property type="term" value="F:LPPG:FO 2-phospho-L-lactate transferase activity"/>
    <property type="evidence" value="ECO:0007669"/>
    <property type="project" value="InterPro"/>
</dbReference>
<evidence type="ECO:0000313" key="3">
    <source>
        <dbReference type="Proteomes" id="UP001165063"/>
    </source>
</evidence>
<dbReference type="PANTHER" id="PTHR31240">
    <property type="entry name" value="MATERNAL EFFECT EMBRYO ARREST 18"/>
    <property type="match status" value="1"/>
</dbReference>
<evidence type="ECO:0000313" key="2">
    <source>
        <dbReference type="EMBL" id="GMG43191.1"/>
    </source>
</evidence>
<dbReference type="OrthoDB" id="10267139at2759"/>
<reference evidence="2" key="1">
    <citation type="submission" date="2023-04" db="EMBL/GenBank/DDBJ databases">
        <title>Ambrosiozyma monospora NBRC 1965.</title>
        <authorList>
            <person name="Ichikawa N."/>
            <person name="Sato H."/>
            <person name="Tonouchi N."/>
        </authorList>
    </citation>
    <scope>NUCLEOTIDE SEQUENCE</scope>
    <source>
        <strain evidence="2">NBRC 1965</strain>
    </source>
</reference>
<name>A0A9W7DI40_AMBMO</name>
<dbReference type="Proteomes" id="UP001165063">
    <property type="component" value="Unassembled WGS sequence"/>
</dbReference>
<comment type="caution">
    <text evidence="2">The sequence shown here is derived from an EMBL/GenBank/DDBJ whole genome shotgun (WGS) entry which is preliminary data.</text>
</comment>